<dbReference type="RefSeq" id="XP_040709896.1">
    <property type="nucleotide sequence ID" value="XM_040854729.1"/>
</dbReference>
<dbReference type="AlphaFoldDB" id="A0A1Y2D9U1"/>
<dbReference type="SUPFAM" id="SSF52540">
    <property type="entry name" value="P-loop containing nucleoside triphosphate hydrolases"/>
    <property type="match status" value="1"/>
</dbReference>
<dbReference type="Gene3D" id="3.40.50.300">
    <property type="entry name" value="P-loop containing nucleotide triphosphate hydrolases"/>
    <property type="match status" value="1"/>
</dbReference>
<proteinExistence type="predicted"/>
<dbReference type="SUPFAM" id="SSF53474">
    <property type="entry name" value="alpha/beta-Hydrolases"/>
    <property type="match status" value="1"/>
</dbReference>
<feature type="region of interest" description="Disordered" evidence="1">
    <location>
        <begin position="333"/>
        <end position="385"/>
    </location>
</feature>
<feature type="compositionally biased region" description="Polar residues" evidence="1">
    <location>
        <begin position="1013"/>
        <end position="1027"/>
    </location>
</feature>
<dbReference type="GeneID" id="63770941"/>
<dbReference type="InterPro" id="IPR027417">
    <property type="entry name" value="P-loop_NTPase"/>
</dbReference>
<feature type="region of interest" description="Disordered" evidence="1">
    <location>
        <begin position="990"/>
        <end position="1064"/>
    </location>
</feature>
<keyword evidence="3" id="KW-1185">Reference proteome</keyword>
<reference evidence="2 3" key="1">
    <citation type="submission" date="2016-07" db="EMBL/GenBank/DDBJ databases">
        <title>Pervasive Adenine N6-methylation of Active Genes in Fungi.</title>
        <authorList>
            <consortium name="DOE Joint Genome Institute"/>
            <person name="Mondo S.J."/>
            <person name="Dannebaum R.O."/>
            <person name="Kuo R.C."/>
            <person name="Labutti K."/>
            <person name="Haridas S."/>
            <person name="Kuo A."/>
            <person name="Salamov A."/>
            <person name="Ahrendt S.R."/>
            <person name="Lipzen A."/>
            <person name="Sullivan W."/>
            <person name="Andreopoulos W.B."/>
            <person name="Clum A."/>
            <person name="Lindquist E."/>
            <person name="Daum C."/>
            <person name="Ramamoorthy G.K."/>
            <person name="Gryganskyi A."/>
            <person name="Culley D."/>
            <person name="Magnuson J.K."/>
            <person name="James T.Y."/>
            <person name="O'Malley M.A."/>
            <person name="Stajich J.E."/>
            <person name="Spatafora J.W."/>
            <person name="Visel A."/>
            <person name="Grigoriev I.V."/>
        </authorList>
    </citation>
    <scope>NUCLEOTIDE SEQUENCE [LARGE SCALE GENOMIC DNA]</scope>
    <source>
        <strain evidence="2 3">CBS 129021</strain>
    </source>
</reference>
<feature type="non-terminal residue" evidence="2">
    <location>
        <position position="1064"/>
    </location>
</feature>
<dbReference type="Gene3D" id="3.40.50.1820">
    <property type="entry name" value="alpha/beta hydrolase"/>
    <property type="match status" value="1"/>
</dbReference>
<name>A0A1Y2D9U1_9PEZI</name>
<protein>
    <recommendedName>
        <fullName evidence="4">DUF676 domain-containing protein</fullName>
    </recommendedName>
</protein>
<organism evidence="2 3">
    <name type="scientific">Pseudomassariella vexata</name>
    <dbReference type="NCBI Taxonomy" id="1141098"/>
    <lineage>
        <taxon>Eukaryota</taxon>
        <taxon>Fungi</taxon>
        <taxon>Dikarya</taxon>
        <taxon>Ascomycota</taxon>
        <taxon>Pezizomycotina</taxon>
        <taxon>Sordariomycetes</taxon>
        <taxon>Xylariomycetidae</taxon>
        <taxon>Amphisphaeriales</taxon>
        <taxon>Pseudomassariaceae</taxon>
        <taxon>Pseudomassariella</taxon>
    </lineage>
</organism>
<dbReference type="OrthoDB" id="5086500at2759"/>
<dbReference type="PANTHER" id="PTHR48187">
    <property type="entry name" value="LD21810P"/>
    <property type="match status" value="1"/>
</dbReference>
<evidence type="ECO:0008006" key="4">
    <source>
        <dbReference type="Google" id="ProtNLM"/>
    </source>
</evidence>
<dbReference type="EMBL" id="MCFJ01000025">
    <property type="protein sequence ID" value="ORY55944.1"/>
    <property type="molecule type" value="Genomic_DNA"/>
</dbReference>
<dbReference type="PANTHER" id="PTHR48187:SF2">
    <property type="entry name" value="LD21810P"/>
    <property type="match status" value="1"/>
</dbReference>
<dbReference type="InterPro" id="IPR029058">
    <property type="entry name" value="AB_hydrolase_fold"/>
</dbReference>
<accession>A0A1Y2D9U1</accession>
<evidence type="ECO:0000313" key="2">
    <source>
        <dbReference type="EMBL" id="ORY55944.1"/>
    </source>
</evidence>
<gene>
    <name evidence="2" type="ORF">BCR38DRAFT_317636</name>
</gene>
<evidence type="ECO:0000256" key="1">
    <source>
        <dbReference type="SAM" id="MobiDB-lite"/>
    </source>
</evidence>
<sequence>QASINKQISRFETTAVYSHPDAKVDIVLVHGLNGEPQKTWTAKNGVFWPTDLLPESLKSARANVLVYGYNADVYSKKHGGNPSDNFIYMHAQTLVTSLTHYRKDELSSRNPIIWVCHSLGGILVKRALLYSNDLRASQHEDYRQIYVSTYGLIFLGTPHTGSDMGAWATMLQAMSDAVVPKAFWQSEPVLLKTLKKDNETLQNINNHFLDIYQRFQILMAHENHKTDLKGTRMLVVDAQSASPQLPGVAFFAIEQNHSNMCKFESKNAPGYRVVSTAIRDWVGQAPDTIMTRWRVEDDEKLARAKHEIEERMKPWVERWLIAFLFIVQDPNNQINSLTDPQKPPSRLDDISKPLLPEPQSPEAETELSSQDSVPDHKPSSREPIFVKPNVFRPNTHFKGRDQEMKALHKKLMDRERRSAGTSSVLIQSMPGGGKTHLARQYVFEYKYHYPGGIFWMRSKSIQELEYGYWDIAKTAALKEIDHLQKDGLNDTKKMVKAVRAWLSRTEGWLLVLDGVHFDLPELENFIPFANNTSIIYTSTERTTGEDYRFDNPQVIVLDPLTPREAQELLLEEMEKKKPWNQDDLSRALELVQLMDRLPLMIHVAARHLKATREPLSKYLRSYRSRPKAGHLPAYRAVREQLQHRGAVAALNLMSMLAFFSQHIPVEMLALGLQALDKRTPVKSYDIETRRATLNNTFKVLIAFALIERNENTATPSASDRSAHSVDMAQDSLDILRIHGIVQAFFVDTLADEKQAPFWLERAICVFCTAFDASDRRIREDAATGMPEDYMRFLIHGKKLLTYLDRFEKKAPELGECRDLLESRLDSTQARIDQLSKRKHNGDRSGGDVAIMSVFERTNSLSELDSGSPPSNSSLIDWQLDDDHPTLDSPAVYSPTDYNPYHWHVTYPYGVLGFDDGTTPRTVTPQPAPTEIFESISIPEDYDGLIASGHRHRTIKRNAERRYRDHAGAWRASPQILSDPRVSLSRETVKGFISPPNAQNQRGGRSRSSSSNRLTASSDAELTLNKITKISPPPQRGGGHITDKNSASSTSSVRPKLIAGRPSYT</sequence>
<feature type="compositionally biased region" description="Polar residues" evidence="1">
    <location>
        <begin position="1043"/>
        <end position="1052"/>
    </location>
</feature>
<dbReference type="Proteomes" id="UP000193689">
    <property type="component" value="Unassembled WGS sequence"/>
</dbReference>
<comment type="caution">
    <text evidence="2">The sequence shown here is derived from an EMBL/GenBank/DDBJ whole genome shotgun (WGS) entry which is preliminary data.</text>
</comment>
<feature type="non-terminal residue" evidence="2">
    <location>
        <position position="1"/>
    </location>
</feature>
<evidence type="ECO:0000313" key="3">
    <source>
        <dbReference type="Proteomes" id="UP000193689"/>
    </source>
</evidence>
<dbReference type="InParanoid" id="A0A1Y2D9U1"/>
<feature type="compositionally biased region" description="Low complexity" evidence="1">
    <location>
        <begin position="998"/>
        <end position="1012"/>
    </location>
</feature>